<keyword evidence="7 12" id="KW-0547">Nucleotide-binding</keyword>
<dbReference type="AlphaFoldDB" id="A0A8B8Q250"/>
<evidence type="ECO:0000256" key="4">
    <source>
        <dbReference type="ARBA" id="ARBA00022692"/>
    </source>
</evidence>
<dbReference type="OrthoDB" id="652551at2759"/>
<keyword evidence="11 18" id="KW-0675">Receptor</keyword>
<name>A0A8B8Q250_9MYRT</name>
<evidence type="ECO:0000256" key="10">
    <source>
        <dbReference type="ARBA" id="ARBA00023136"/>
    </source>
</evidence>
<keyword evidence="6" id="KW-0677">Repeat</keyword>
<dbReference type="InterPro" id="IPR011009">
    <property type="entry name" value="Kinase-like_dom_sf"/>
</dbReference>
<keyword evidence="8 12" id="KW-0067">ATP-binding</keyword>
<accession>A0A8B8Q250</accession>
<evidence type="ECO:0000256" key="3">
    <source>
        <dbReference type="ARBA" id="ARBA00022614"/>
    </source>
</evidence>
<dbReference type="FunFam" id="1.10.510.10:FF:000585">
    <property type="entry name" value="Probable inactive receptor kinase At1g48480"/>
    <property type="match status" value="1"/>
</dbReference>
<dbReference type="Pfam" id="PF08263">
    <property type="entry name" value="LRRNT_2"/>
    <property type="match status" value="1"/>
</dbReference>
<dbReference type="SUPFAM" id="SSF52058">
    <property type="entry name" value="L domain-like"/>
    <property type="match status" value="1"/>
</dbReference>
<dbReference type="InterPro" id="IPR013210">
    <property type="entry name" value="LRR_N_plant-typ"/>
</dbReference>
<dbReference type="FunFam" id="3.80.10.10:FF:000234">
    <property type="entry name" value="Probable inactive receptor kinase RLK902"/>
    <property type="match status" value="1"/>
</dbReference>
<dbReference type="PANTHER" id="PTHR48010:SF76">
    <property type="entry name" value="INACTIVE RECEPTOR KINASE RLK902-RELATED"/>
    <property type="match status" value="1"/>
</dbReference>
<evidence type="ECO:0000313" key="17">
    <source>
        <dbReference type="Proteomes" id="UP000827889"/>
    </source>
</evidence>
<dbReference type="GO" id="GO:0005524">
    <property type="term" value="F:ATP binding"/>
    <property type="evidence" value="ECO:0007669"/>
    <property type="project" value="UniProtKB-UniRule"/>
</dbReference>
<reference evidence="17" key="2">
    <citation type="submission" date="2025-05" db="UniProtKB">
        <authorList>
            <consortium name="RefSeq"/>
        </authorList>
    </citation>
    <scope>NUCLEOTIDE SEQUENCE [LARGE SCALE GENOMIC DNA]</scope>
</reference>
<evidence type="ECO:0000259" key="16">
    <source>
        <dbReference type="PROSITE" id="PS50011"/>
    </source>
</evidence>
<keyword evidence="4 14" id="KW-0812">Transmembrane</keyword>
<dbReference type="PANTHER" id="PTHR48010">
    <property type="entry name" value="OS05G0588300 PROTEIN"/>
    <property type="match status" value="1"/>
</dbReference>
<feature type="transmembrane region" description="Helical" evidence="14">
    <location>
        <begin position="254"/>
        <end position="278"/>
    </location>
</feature>
<evidence type="ECO:0000256" key="2">
    <source>
        <dbReference type="ARBA" id="ARBA00022553"/>
    </source>
</evidence>
<evidence type="ECO:0000256" key="12">
    <source>
        <dbReference type="PROSITE-ProRule" id="PRU10141"/>
    </source>
</evidence>
<evidence type="ECO:0000313" key="19">
    <source>
        <dbReference type="RefSeq" id="XP_030541146.1"/>
    </source>
</evidence>
<dbReference type="Gene3D" id="1.10.510.10">
    <property type="entry name" value="Transferase(Phosphotransferase) domain 1"/>
    <property type="match status" value="1"/>
</dbReference>
<dbReference type="SUPFAM" id="SSF56112">
    <property type="entry name" value="Protein kinase-like (PK-like)"/>
    <property type="match status" value="1"/>
</dbReference>
<evidence type="ECO:0000256" key="8">
    <source>
        <dbReference type="ARBA" id="ARBA00022840"/>
    </source>
</evidence>
<dbReference type="CDD" id="cd14066">
    <property type="entry name" value="STKc_IRAK"/>
    <property type="match status" value="1"/>
</dbReference>
<dbReference type="Proteomes" id="UP000827889">
    <property type="component" value="Chromosome 1"/>
</dbReference>
<keyword evidence="3" id="KW-0433">Leucine-rich repeat</keyword>
<dbReference type="Pfam" id="PF00560">
    <property type="entry name" value="LRR_1"/>
    <property type="match status" value="5"/>
</dbReference>
<keyword evidence="10 14" id="KW-0472">Membrane</keyword>
<dbReference type="PROSITE" id="PS50011">
    <property type="entry name" value="PROTEIN_KINASE_DOM"/>
    <property type="match status" value="1"/>
</dbReference>
<dbReference type="PROSITE" id="PS51450">
    <property type="entry name" value="LRR"/>
    <property type="match status" value="1"/>
</dbReference>
<dbReference type="RefSeq" id="XP_030541145.1">
    <property type="nucleotide sequence ID" value="XM_030685285.1"/>
</dbReference>
<feature type="chain" id="PRO_5044666996" evidence="15">
    <location>
        <begin position="25"/>
        <end position="660"/>
    </location>
</feature>
<dbReference type="Pfam" id="PF00069">
    <property type="entry name" value="Pkinase"/>
    <property type="match status" value="1"/>
</dbReference>
<dbReference type="InterPro" id="IPR032675">
    <property type="entry name" value="LRR_dom_sf"/>
</dbReference>
<reference evidence="18 19" key="1">
    <citation type="submission" date="2025-04" db="UniProtKB">
        <authorList>
            <consortium name="RefSeq"/>
        </authorList>
    </citation>
    <scope>IDENTIFICATION</scope>
</reference>
<organism evidence="17 18">
    <name type="scientific">Rhodamnia argentea</name>
    <dbReference type="NCBI Taxonomy" id="178133"/>
    <lineage>
        <taxon>Eukaryota</taxon>
        <taxon>Viridiplantae</taxon>
        <taxon>Streptophyta</taxon>
        <taxon>Embryophyta</taxon>
        <taxon>Tracheophyta</taxon>
        <taxon>Spermatophyta</taxon>
        <taxon>Magnoliopsida</taxon>
        <taxon>eudicotyledons</taxon>
        <taxon>Gunneridae</taxon>
        <taxon>Pentapetalae</taxon>
        <taxon>rosids</taxon>
        <taxon>malvids</taxon>
        <taxon>Myrtales</taxon>
        <taxon>Myrtaceae</taxon>
        <taxon>Myrtoideae</taxon>
        <taxon>Myrteae</taxon>
        <taxon>Australasian group</taxon>
        <taxon>Rhodamnia</taxon>
    </lineage>
</organism>
<evidence type="ECO:0000256" key="14">
    <source>
        <dbReference type="SAM" id="Phobius"/>
    </source>
</evidence>
<keyword evidence="9 14" id="KW-1133">Transmembrane helix</keyword>
<dbReference type="FunFam" id="3.30.200.20:FF:000307">
    <property type="entry name" value="pollen receptor-like kinase 1"/>
    <property type="match status" value="1"/>
</dbReference>
<feature type="binding site" evidence="12">
    <location>
        <position position="403"/>
    </location>
    <ligand>
        <name>ATP</name>
        <dbReference type="ChEBI" id="CHEBI:30616"/>
    </ligand>
</feature>
<evidence type="ECO:0000256" key="7">
    <source>
        <dbReference type="ARBA" id="ARBA00022741"/>
    </source>
</evidence>
<evidence type="ECO:0000256" key="6">
    <source>
        <dbReference type="ARBA" id="ARBA00022737"/>
    </source>
</evidence>
<evidence type="ECO:0000256" key="15">
    <source>
        <dbReference type="SAM" id="SignalP"/>
    </source>
</evidence>
<keyword evidence="18 19" id="KW-0808">Transferase</keyword>
<evidence type="ECO:0000256" key="1">
    <source>
        <dbReference type="ARBA" id="ARBA00004370"/>
    </source>
</evidence>
<comment type="subcellular location">
    <subcellularLocation>
        <location evidence="1">Membrane</location>
    </subcellularLocation>
</comment>
<dbReference type="GO" id="GO:0016020">
    <property type="term" value="C:membrane"/>
    <property type="evidence" value="ECO:0007669"/>
    <property type="project" value="UniProtKB-SubCell"/>
</dbReference>
<dbReference type="KEGG" id="rarg:115748700"/>
<evidence type="ECO:0000313" key="18">
    <source>
        <dbReference type="RefSeq" id="XP_030541145.1"/>
    </source>
</evidence>
<evidence type="ECO:0000256" key="5">
    <source>
        <dbReference type="ARBA" id="ARBA00022729"/>
    </source>
</evidence>
<sequence length="660" mass="70932">MQFRILAFLGFFAVSAFLVPFAEPDLASDRAALLALRSAVGGRTLLWNASLQSPCSWAGVQCDADRVTALRLPGVALSGQIPGGVLGNLTKLRTLSLRLNTLSGQLPSDLASCVNLRNLYVQGNQFSGPIPESLFSLRDLVRLNLASNNFSGEIPVGFGNLTRLRTLFLENNQLSGSIPAELKLLKLEQFNVSNNLLNGSIPESLGTFATSSFSGNSLCGKPLASCSQDINLPAGEPSGSTENRGGKKKKISGAAVAGIIIGCVFGFIFLVILFIYLCRKKGSKKTRSVDTVTYKHQELELPAEKPVGEVENGGYSNGYSVAAAAAAAMAGSGKGEVNGSAGAVAKKLVFFGSSARVFDLEDLLRASAEVLGKGTFGTAYKAVLEAGITVAVKRLKDVNVAAKEFKEKIEAVGAMDHENLVPLRAYYYSNDEKLLVHDYMPMGSLSALLHGNKGAGRTPLNWEIRSAIALGAARGIEYLHSQGPNVSHGNIKSSNILLTTSYDARVSDFGLAHLVGPSTTPNHVAGYRAPEVTDPRRVSQKADVYSFGVLLLELLTGKAPIHALLNEEGVDLPRWVQSIVREEWTSEVFDLELLRYQNIEEEMVQLLQLAIDCAAQYPDKRPSMSEVRSQIEELCHSSSQKDRAPQLDQVNEVNDGTSSR</sequence>
<keyword evidence="18 19" id="KW-0418">Kinase</keyword>
<feature type="signal peptide" evidence="15">
    <location>
        <begin position="1"/>
        <end position="24"/>
    </location>
</feature>
<dbReference type="InterPro" id="IPR000719">
    <property type="entry name" value="Prot_kinase_dom"/>
</dbReference>
<evidence type="ECO:0000256" key="9">
    <source>
        <dbReference type="ARBA" id="ARBA00022989"/>
    </source>
</evidence>
<proteinExistence type="predicted"/>
<feature type="domain" description="Protein kinase" evidence="16">
    <location>
        <begin position="365"/>
        <end position="639"/>
    </location>
</feature>
<keyword evidence="17" id="KW-1185">Reference proteome</keyword>
<dbReference type="InterPro" id="IPR017441">
    <property type="entry name" value="Protein_kinase_ATP_BS"/>
</dbReference>
<dbReference type="GO" id="GO:0004672">
    <property type="term" value="F:protein kinase activity"/>
    <property type="evidence" value="ECO:0007669"/>
    <property type="project" value="InterPro"/>
</dbReference>
<keyword evidence="5 15" id="KW-0732">Signal</keyword>
<dbReference type="Gene3D" id="3.80.10.10">
    <property type="entry name" value="Ribonuclease Inhibitor"/>
    <property type="match status" value="2"/>
</dbReference>
<keyword evidence="2" id="KW-0597">Phosphoprotein</keyword>
<dbReference type="InterPro" id="IPR001611">
    <property type="entry name" value="Leu-rich_rpt"/>
</dbReference>
<dbReference type="GeneID" id="115748700"/>
<evidence type="ECO:0000256" key="11">
    <source>
        <dbReference type="ARBA" id="ARBA00023170"/>
    </source>
</evidence>
<dbReference type="RefSeq" id="XP_030541146.1">
    <property type="nucleotide sequence ID" value="XM_030685286.1"/>
</dbReference>
<feature type="region of interest" description="Disordered" evidence="13">
    <location>
        <begin position="622"/>
        <end position="660"/>
    </location>
</feature>
<dbReference type="PROSITE" id="PS00107">
    <property type="entry name" value="PROTEIN_KINASE_ATP"/>
    <property type="match status" value="1"/>
</dbReference>
<feature type="compositionally biased region" description="Polar residues" evidence="13">
    <location>
        <begin position="648"/>
        <end position="660"/>
    </location>
</feature>
<gene>
    <name evidence="18 19" type="primary">LOC115748700</name>
</gene>
<feature type="compositionally biased region" description="Basic and acidic residues" evidence="13">
    <location>
        <begin position="622"/>
        <end position="645"/>
    </location>
</feature>
<evidence type="ECO:0000256" key="13">
    <source>
        <dbReference type="SAM" id="MobiDB-lite"/>
    </source>
</evidence>
<protein>
    <submittedName>
        <fullName evidence="18 19">Probable inactive receptor kinase RLK902</fullName>
    </submittedName>
</protein>
<dbReference type="Gene3D" id="3.30.200.20">
    <property type="entry name" value="Phosphorylase Kinase, domain 1"/>
    <property type="match status" value="1"/>
</dbReference>
<dbReference type="InterPro" id="IPR050994">
    <property type="entry name" value="At_inactive_RLKs"/>
</dbReference>